<evidence type="ECO:0000256" key="1">
    <source>
        <dbReference type="SAM" id="Phobius"/>
    </source>
</evidence>
<dbReference type="EMBL" id="FUZU01000001">
    <property type="protein sequence ID" value="SKC42656.1"/>
    <property type="molecule type" value="Genomic_DNA"/>
</dbReference>
<dbReference type="Proteomes" id="UP000190961">
    <property type="component" value="Unassembled WGS sequence"/>
</dbReference>
<proteinExistence type="predicted"/>
<gene>
    <name evidence="2" type="ORF">SAMN05660236_0403</name>
</gene>
<feature type="transmembrane region" description="Helical" evidence="1">
    <location>
        <begin position="18"/>
        <end position="41"/>
    </location>
</feature>
<protein>
    <submittedName>
        <fullName evidence="2">Uncharacterized protein</fullName>
    </submittedName>
</protein>
<keyword evidence="3" id="KW-1185">Reference proteome</keyword>
<dbReference type="AlphaFoldDB" id="A0A1T5IU25"/>
<organism evidence="2 3">
    <name type="scientific">Ohtaekwangia koreensis</name>
    <dbReference type="NCBI Taxonomy" id="688867"/>
    <lineage>
        <taxon>Bacteria</taxon>
        <taxon>Pseudomonadati</taxon>
        <taxon>Bacteroidota</taxon>
        <taxon>Cytophagia</taxon>
        <taxon>Cytophagales</taxon>
        <taxon>Fulvivirgaceae</taxon>
        <taxon>Ohtaekwangia</taxon>
    </lineage>
</organism>
<dbReference type="STRING" id="688867.SAMN05660236_0403"/>
<reference evidence="2 3" key="1">
    <citation type="submission" date="2017-02" db="EMBL/GenBank/DDBJ databases">
        <authorList>
            <person name="Peterson S.W."/>
        </authorList>
    </citation>
    <scope>NUCLEOTIDE SEQUENCE [LARGE SCALE GENOMIC DNA]</scope>
    <source>
        <strain evidence="2 3">DSM 25262</strain>
    </source>
</reference>
<evidence type="ECO:0000313" key="2">
    <source>
        <dbReference type="EMBL" id="SKC42656.1"/>
    </source>
</evidence>
<sequence>MESGCGLLVKNTNKGMGFYYLILLKKTGVLLVVVAELSFIYTL</sequence>
<accession>A0A1T5IU25</accession>
<evidence type="ECO:0000313" key="3">
    <source>
        <dbReference type="Proteomes" id="UP000190961"/>
    </source>
</evidence>
<keyword evidence="1" id="KW-0812">Transmembrane</keyword>
<keyword evidence="1" id="KW-0472">Membrane</keyword>
<name>A0A1T5IU25_9BACT</name>
<keyword evidence="1" id="KW-1133">Transmembrane helix</keyword>